<feature type="region of interest" description="Disordered" evidence="1">
    <location>
        <begin position="1"/>
        <end position="56"/>
    </location>
</feature>
<dbReference type="AlphaFoldDB" id="A0AAD3D4K6"/>
<feature type="compositionally biased region" description="Low complexity" evidence="1">
    <location>
        <begin position="609"/>
        <end position="652"/>
    </location>
</feature>
<feature type="compositionally biased region" description="Polar residues" evidence="1">
    <location>
        <begin position="325"/>
        <end position="334"/>
    </location>
</feature>
<gene>
    <name evidence="2" type="ORF">CTEN210_12425</name>
</gene>
<evidence type="ECO:0000313" key="3">
    <source>
        <dbReference type="Proteomes" id="UP001054902"/>
    </source>
</evidence>
<accession>A0AAD3D4K6</accession>
<feature type="compositionally biased region" description="Basic and acidic residues" evidence="1">
    <location>
        <begin position="545"/>
        <end position="562"/>
    </location>
</feature>
<feature type="compositionally biased region" description="Basic residues" evidence="1">
    <location>
        <begin position="592"/>
        <end position="604"/>
    </location>
</feature>
<feature type="region of interest" description="Disordered" evidence="1">
    <location>
        <begin position="134"/>
        <end position="294"/>
    </location>
</feature>
<feature type="compositionally biased region" description="Polar residues" evidence="1">
    <location>
        <begin position="233"/>
        <end position="245"/>
    </location>
</feature>
<proteinExistence type="predicted"/>
<keyword evidence="3" id="KW-1185">Reference proteome</keyword>
<feature type="compositionally biased region" description="Polar residues" evidence="1">
    <location>
        <begin position="280"/>
        <end position="293"/>
    </location>
</feature>
<evidence type="ECO:0000256" key="1">
    <source>
        <dbReference type="SAM" id="MobiDB-lite"/>
    </source>
</evidence>
<feature type="compositionally biased region" description="Polar residues" evidence="1">
    <location>
        <begin position="180"/>
        <end position="203"/>
    </location>
</feature>
<evidence type="ECO:0000313" key="2">
    <source>
        <dbReference type="EMBL" id="GFH55949.1"/>
    </source>
</evidence>
<feature type="region of interest" description="Disordered" evidence="1">
    <location>
        <begin position="90"/>
        <end position="119"/>
    </location>
</feature>
<dbReference type="EMBL" id="BLLK01000051">
    <property type="protein sequence ID" value="GFH55949.1"/>
    <property type="molecule type" value="Genomic_DNA"/>
</dbReference>
<feature type="region of interest" description="Disordered" evidence="1">
    <location>
        <begin position="545"/>
        <end position="652"/>
    </location>
</feature>
<feature type="compositionally biased region" description="Polar residues" evidence="1">
    <location>
        <begin position="134"/>
        <end position="172"/>
    </location>
</feature>
<sequence>MFGTSPRVSTGGGFQSAYLARMNERERSREQRPPPSNIGTTPPYGSAGIRQTPTLGTITSAQMNYNHDTFQKTYSRESSYLKRLHEKPAPSIAKSASFSSNRYSNQAPYSLAPEPSPSHSLYQEAEYDENHHFNINQHGSHDSYQPMQTKSRVLPSPTETMNSILTSPNKFNPSPLGMRSPNSYQFEDSRNPSPMRNAQTSYDFETRDPSPPKYFPSPNSSPGRASPARMSPIRTTNTLPTNNMSPLRVNQNSPPRNRSPRRKGPSPERMGYNSPPRGRQSVQYNSPQHGIRQSHTDENLGFENLNIHGRSESYSPSPRARQRYNMDTSLSPNRSPRAKKPLSPTHTGNIENTYSYNVQPVRKLPHEDRYSPTHKYGRKFKTTESFHAPYWTQVSVRVSSALLKAGKDKKYAEVAQIAVMQAGGEQVDTDQEALNYVASKASLAVIQAGGDPNTAAIATVACLQANKEEPSTQESFKREVDKVVKNIQDTASSFAKSSYDLGAHSMSVLSGFATKGLDDMKAFTNDSYKRYKIQQRKALRRRQKTLRDLKETKMKYAEDMRRGRLRGIGKVGRKPRRRRYESDEDSDESSSRRHRGAPRGQPRKVKTESSSSGSYSGSSSYSSGSSYSSTSSGSESLRRSSSSNSGPGRKRK</sequence>
<feature type="compositionally biased region" description="Polar residues" evidence="1">
    <location>
        <begin position="94"/>
        <end position="108"/>
    </location>
</feature>
<organism evidence="2 3">
    <name type="scientific">Chaetoceros tenuissimus</name>
    <dbReference type="NCBI Taxonomy" id="426638"/>
    <lineage>
        <taxon>Eukaryota</taxon>
        <taxon>Sar</taxon>
        <taxon>Stramenopiles</taxon>
        <taxon>Ochrophyta</taxon>
        <taxon>Bacillariophyta</taxon>
        <taxon>Coscinodiscophyceae</taxon>
        <taxon>Chaetocerotophycidae</taxon>
        <taxon>Chaetocerotales</taxon>
        <taxon>Chaetocerotaceae</taxon>
        <taxon>Chaetoceros</taxon>
    </lineage>
</organism>
<comment type="caution">
    <text evidence="2">The sequence shown here is derived from an EMBL/GenBank/DDBJ whole genome shotgun (WGS) entry which is preliminary data.</text>
</comment>
<dbReference type="Proteomes" id="UP001054902">
    <property type="component" value="Unassembled WGS sequence"/>
</dbReference>
<feature type="compositionally biased region" description="Basic and acidic residues" evidence="1">
    <location>
        <begin position="22"/>
        <end position="32"/>
    </location>
</feature>
<reference evidence="2 3" key="1">
    <citation type="journal article" date="2021" name="Sci. Rep.">
        <title>The genome of the diatom Chaetoceros tenuissimus carries an ancient integrated fragment of an extant virus.</title>
        <authorList>
            <person name="Hongo Y."/>
            <person name="Kimura K."/>
            <person name="Takaki Y."/>
            <person name="Yoshida Y."/>
            <person name="Baba S."/>
            <person name="Kobayashi G."/>
            <person name="Nagasaki K."/>
            <person name="Hano T."/>
            <person name="Tomaru Y."/>
        </authorList>
    </citation>
    <scope>NUCLEOTIDE SEQUENCE [LARGE SCALE GENOMIC DNA]</scope>
    <source>
        <strain evidence="2 3">NIES-3715</strain>
    </source>
</reference>
<feature type="compositionally biased region" description="Basic residues" evidence="1">
    <location>
        <begin position="563"/>
        <end position="579"/>
    </location>
</feature>
<name>A0AAD3D4K6_9STRA</name>
<protein>
    <submittedName>
        <fullName evidence="2">Uncharacterized protein</fullName>
    </submittedName>
</protein>
<feature type="region of interest" description="Disordered" evidence="1">
    <location>
        <begin position="308"/>
        <end position="352"/>
    </location>
</feature>